<dbReference type="AlphaFoldDB" id="A0A0G4PHA5"/>
<evidence type="ECO:0000256" key="1">
    <source>
        <dbReference type="SAM" id="MobiDB-lite"/>
    </source>
</evidence>
<reference evidence="2 3" key="1">
    <citation type="journal article" date="2014" name="Nat. Commun.">
        <title>Multiple recent horizontal transfers of a large genomic region in cheese making fungi.</title>
        <authorList>
            <person name="Cheeseman K."/>
            <person name="Ropars J."/>
            <person name="Renault P."/>
            <person name="Dupont J."/>
            <person name="Gouzy J."/>
            <person name="Branca A."/>
            <person name="Abraham A.L."/>
            <person name="Ceppi M."/>
            <person name="Conseiller E."/>
            <person name="Debuchy R."/>
            <person name="Malagnac F."/>
            <person name="Goarin A."/>
            <person name="Silar P."/>
            <person name="Lacoste S."/>
            <person name="Sallet E."/>
            <person name="Bensimon A."/>
            <person name="Giraud T."/>
            <person name="Brygoo Y."/>
        </authorList>
    </citation>
    <scope>NUCLEOTIDE SEQUENCE [LARGE SCALE GENOMIC DNA]</scope>
    <source>
        <strain evidence="3">FM 013</strain>
    </source>
</reference>
<gene>
    <name evidence="2" type="ORF">PCAMFM013_S015g000201</name>
</gene>
<accession>A0A0G4PHA5</accession>
<evidence type="ECO:0000313" key="3">
    <source>
        <dbReference type="Proteomes" id="UP000053732"/>
    </source>
</evidence>
<dbReference type="EMBL" id="HG793148">
    <property type="protein sequence ID" value="CRL25615.1"/>
    <property type="molecule type" value="Genomic_DNA"/>
</dbReference>
<name>A0A0G4PHA5_PENC3</name>
<protein>
    <submittedName>
        <fullName evidence="2">Str. FM013</fullName>
    </submittedName>
</protein>
<proteinExistence type="predicted"/>
<dbReference type="Proteomes" id="UP000053732">
    <property type="component" value="Unassembled WGS sequence"/>
</dbReference>
<feature type="region of interest" description="Disordered" evidence="1">
    <location>
        <begin position="1"/>
        <end position="26"/>
    </location>
</feature>
<sequence>MGLNEQYRWGGAKRYKSPLRNKEGERPSVQPLCTWWFGASGGEVRMVIIISIKKTAVHFEQLQLAPPNAPRPLTRAYIDSLRRSPGNVPPVTSERVSPE</sequence>
<keyword evidence="3" id="KW-1185">Reference proteome</keyword>
<organism evidence="2 3">
    <name type="scientific">Penicillium camemberti (strain FM 013)</name>
    <dbReference type="NCBI Taxonomy" id="1429867"/>
    <lineage>
        <taxon>Eukaryota</taxon>
        <taxon>Fungi</taxon>
        <taxon>Dikarya</taxon>
        <taxon>Ascomycota</taxon>
        <taxon>Pezizomycotina</taxon>
        <taxon>Eurotiomycetes</taxon>
        <taxon>Eurotiomycetidae</taxon>
        <taxon>Eurotiales</taxon>
        <taxon>Aspergillaceae</taxon>
        <taxon>Penicillium</taxon>
    </lineage>
</organism>
<feature type="region of interest" description="Disordered" evidence="1">
    <location>
        <begin position="79"/>
        <end position="99"/>
    </location>
</feature>
<evidence type="ECO:0000313" key="2">
    <source>
        <dbReference type="EMBL" id="CRL25615.1"/>
    </source>
</evidence>